<dbReference type="SUPFAM" id="SSF48498">
    <property type="entry name" value="Tetracyclin repressor-like, C-terminal domain"/>
    <property type="match status" value="1"/>
</dbReference>
<dbReference type="InterPro" id="IPR001647">
    <property type="entry name" value="HTH_TetR"/>
</dbReference>
<dbReference type="PRINTS" id="PR00455">
    <property type="entry name" value="HTHTETR"/>
</dbReference>
<evidence type="ECO:0000313" key="7">
    <source>
        <dbReference type="Proteomes" id="UP000006892"/>
    </source>
</evidence>
<evidence type="ECO:0000256" key="1">
    <source>
        <dbReference type="ARBA" id="ARBA00023015"/>
    </source>
</evidence>
<evidence type="ECO:0000313" key="6">
    <source>
        <dbReference type="EMBL" id="CBH48606.1"/>
    </source>
</evidence>
<keyword evidence="1" id="KW-0805">Transcription regulation</keyword>
<proteinExistence type="predicted"/>
<dbReference type="EMBL" id="FN563149">
    <property type="protein sequence ID" value="CBH48606.1"/>
    <property type="molecule type" value="Genomic_DNA"/>
</dbReference>
<evidence type="ECO:0000256" key="3">
    <source>
        <dbReference type="ARBA" id="ARBA00023163"/>
    </source>
</evidence>
<sequence>MGRPRGFDEVAVLDASAEQFRVHGFADTSTEQLCDAAGVRRSSLYNTFTSKDELFVRSLERSVAVAKEQQELVLTDVELSGAERLTALFALVLDEERQARKNGHAAGCMVVSTHMAPDVGAREPRVKGILDRFLADQLALVADAVRAGRLDGTLRTDLAPKQAALMVVSAISGIRVLAQAGTMPAELRKVADLHIDSLRA</sequence>
<evidence type="ECO:0000256" key="4">
    <source>
        <dbReference type="PROSITE-ProRule" id="PRU00335"/>
    </source>
</evidence>
<dbReference type="RefSeq" id="WP_013416204.1">
    <property type="nucleotide sequence ID" value="NC_014659.1"/>
</dbReference>
<dbReference type="KEGG" id="req:REQ_25720"/>
<organism evidence="6">
    <name type="scientific">Rhodococcus hoagii (strain 103S)</name>
    <name type="common">Rhodococcus equi</name>
    <dbReference type="NCBI Taxonomy" id="685727"/>
    <lineage>
        <taxon>Bacteria</taxon>
        <taxon>Bacillati</taxon>
        <taxon>Actinomycetota</taxon>
        <taxon>Actinomycetes</taxon>
        <taxon>Mycobacteriales</taxon>
        <taxon>Nocardiaceae</taxon>
        <taxon>Prescottella</taxon>
    </lineage>
</organism>
<evidence type="ECO:0000259" key="5">
    <source>
        <dbReference type="PROSITE" id="PS50977"/>
    </source>
</evidence>
<dbReference type="InterPro" id="IPR009057">
    <property type="entry name" value="Homeodomain-like_sf"/>
</dbReference>
<evidence type="ECO:0000256" key="2">
    <source>
        <dbReference type="ARBA" id="ARBA00023125"/>
    </source>
</evidence>
<name>A0A3S5Y7S3_RHOH1</name>
<dbReference type="Pfam" id="PF16925">
    <property type="entry name" value="TetR_C_13"/>
    <property type="match status" value="1"/>
</dbReference>
<dbReference type="PROSITE" id="PS50977">
    <property type="entry name" value="HTH_TETR_2"/>
    <property type="match status" value="1"/>
</dbReference>
<dbReference type="PANTHER" id="PTHR47506:SF1">
    <property type="entry name" value="HTH-TYPE TRANSCRIPTIONAL REGULATOR YJDC"/>
    <property type="match status" value="1"/>
</dbReference>
<keyword evidence="3" id="KW-0804">Transcription</keyword>
<reference evidence="6" key="1">
    <citation type="journal article" date="2010" name="PLoS Genet.">
        <title>The genome of a pathogenic rhodococcus: cooptive virulence underpinned by key gene acquisitions.</title>
        <authorList>
            <person name="Letek M."/>
            <person name="Gonzalez P."/>
            <person name="Macarthur I."/>
            <person name="Rodriguez H."/>
            <person name="Freeman T.C."/>
            <person name="Valero-Rello A."/>
            <person name="Blanco M."/>
            <person name="Buckley T."/>
            <person name="Cherevach I."/>
            <person name="Fahey R."/>
            <person name="Hapeshi A."/>
            <person name="Holdstock J."/>
            <person name="Leadon D."/>
            <person name="Navas J."/>
            <person name="Ocampo A."/>
            <person name="Quail M.A."/>
            <person name="Sanders M."/>
            <person name="Scortti M.M."/>
            <person name="Prescott J.F."/>
            <person name="Fogarty U."/>
            <person name="Meijer W.G."/>
            <person name="Parkhill J."/>
            <person name="Bentley S.D."/>
            <person name="Vazquez-Boland J.A."/>
        </authorList>
    </citation>
    <scope>NUCLEOTIDE SEQUENCE [LARGE SCALE GENOMIC DNA]</scope>
    <source>
        <strain evidence="6 7">103S</strain>
    </source>
</reference>
<dbReference type="InterPro" id="IPR036271">
    <property type="entry name" value="Tet_transcr_reg_TetR-rel_C_sf"/>
</dbReference>
<dbReference type="AlphaFoldDB" id="A0A3S5Y7S3"/>
<dbReference type="Gene3D" id="1.10.10.60">
    <property type="entry name" value="Homeodomain-like"/>
    <property type="match status" value="1"/>
</dbReference>
<dbReference type="SUPFAM" id="SSF46689">
    <property type="entry name" value="Homeodomain-like"/>
    <property type="match status" value="1"/>
</dbReference>
<dbReference type="Proteomes" id="UP001154400">
    <property type="component" value="Chromosome"/>
</dbReference>
<dbReference type="Gene3D" id="1.10.357.10">
    <property type="entry name" value="Tetracycline Repressor, domain 2"/>
    <property type="match status" value="1"/>
</dbReference>
<keyword evidence="2 4" id="KW-0238">DNA-binding</keyword>
<protein>
    <submittedName>
        <fullName evidence="6">TetR family transcriptional regulator</fullName>
    </submittedName>
</protein>
<dbReference type="Pfam" id="PF00440">
    <property type="entry name" value="TetR_N"/>
    <property type="match status" value="1"/>
</dbReference>
<dbReference type="GO" id="GO:0003677">
    <property type="term" value="F:DNA binding"/>
    <property type="evidence" value="ECO:0007669"/>
    <property type="project" value="UniProtKB-UniRule"/>
</dbReference>
<gene>
    <name evidence="6" type="ordered locus">REQ_25720</name>
</gene>
<feature type="domain" description="HTH tetR-type" evidence="5">
    <location>
        <begin position="6"/>
        <end position="66"/>
    </location>
</feature>
<dbReference type="InterPro" id="IPR011075">
    <property type="entry name" value="TetR_C"/>
</dbReference>
<feature type="DNA-binding region" description="H-T-H motif" evidence="4">
    <location>
        <begin position="29"/>
        <end position="48"/>
    </location>
</feature>
<dbReference type="PANTHER" id="PTHR47506">
    <property type="entry name" value="TRANSCRIPTIONAL REGULATORY PROTEIN"/>
    <property type="match status" value="1"/>
</dbReference>
<accession>A0A3S5Y7S3</accession>